<organism evidence="3 4">
    <name type="scientific">Caulobacter henricii</name>
    <dbReference type="NCBI Taxonomy" id="69395"/>
    <lineage>
        <taxon>Bacteria</taxon>
        <taxon>Pseudomonadati</taxon>
        <taxon>Pseudomonadota</taxon>
        <taxon>Alphaproteobacteria</taxon>
        <taxon>Caulobacterales</taxon>
        <taxon>Caulobacteraceae</taxon>
        <taxon>Caulobacter</taxon>
    </lineage>
</organism>
<reference evidence="3 4" key="1">
    <citation type="submission" date="2015-10" db="EMBL/GenBank/DDBJ databases">
        <title>Conservation of the essential genome among Caulobacter and Brevundimonas species.</title>
        <authorList>
            <person name="Scott D."/>
            <person name="Ely B."/>
        </authorList>
    </citation>
    <scope>NUCLEOTIDE SEQUENCE [LARGE SCALE GENOMIC DNA]</scope>
    <source>
        <strain evidence="3 4">CB4</strain>
    </source>
</reference>
<evidence type="ECO:0000313" key="3">
    <source>
        <dbReference type="EMBL" id="ALL12667.1"/>
    </source>
</evidence>
<name>A0A0P0NX96_9CAUL</name>
<protein>
    <recommendedName>
        <fullName evidence="2">Lipid/polyisoprenoid-binding YceI-like domain-containing protein</fullName>
    </recommendedName>
</protein>
<dbReference type="STRING" id="69395.AQ619_04475"/>
<dbReference type="PROSITE" id="PS51257">
    <property type="entry name" value="PROKAR_LIPOPROTEIN"/>
    <property type="match status" value="1"/>
</dbReference>
<keyword evidence="4" id="KW-1185">Reference proteome</keyword>
<dbReference type="SMART" id="SM00867">
    <property type="entry name" value="YceI"/>
    <property type="match status" value="1"/>
</dbReference>
<feature type="domain" description="Lipid/polyisoprenoid-binding YceI-like" evidence="2">
    <location>
        <begin position="42"/>
        <end position="215"/>
    </location>
</feature>
<proteinExistence type="predicted"/>
<dbReference type="SUPFAM" id="SSF101874">
    <property type="entry name" value="YceI-like"/>
    <property type="match status" value="1"/>
</dbReference>
<dbReference type="Pfam" id="PF04264">
    <property type="entry name" value="YceI"/>
    <property type="match status" value="1"/>
</dbReference>
<evidence type="ECO:0000313" key="4">
    <source>
        <dbReference type="Proteomes" id="UP000056905"/>
    </source>
</evidence>
<evidence type="ECO:0000259" key="2">
    <source>
        <dbReference type="SMART" id="SM00867"/>
    </source>
</evidence>
<feature type="signal peptide" evidence="1">
    <location>
        <begin position="1"/>
        <end position="21"/>
    </location>
</feature>
<evidence type="ECO:0000256" key="1">
    <source>
        <dbReference type="SAM" id="SignalP"/>
    </source>
</evidence>
<dbReference type="InterPro" id="IPR007372">
    <property type="entry name" value="Lipid/polyisoprenoid-bd_YceI"/>
</dbReference>
<sequence>MKKSIALALFLAFAACSPKPANDKAAVPAVAKPAPVSVPAGAYTLDKSHASLVFKLSHLGFSNYTASFGEFDAKLTFDPARPETSTLEATIDPRSLTLPTPPAGFKDELLGPQWLNARQHPAITFRSTKVEVTGADTAKITGDFALNGVTRPVVLEAKFNGGYAGHPMDPNARIGFSATGTFKRSDFGIAYGVPAPGTTMGVGDQVAVAIETEFSGPPLAAAAK</sequence>
<dbReference type="AlphaFoldDB" id="A0A0P0NX96"/>
<dbReference type="PANTHER" id="PTHR34406:SF1">
    <property type="entry name" value="PROTEIN YCEI"/>
    <property type="match status" value="1"/>
</dbReference>
<gene>
    <name evidence="3" type="ORF">AQ619_04475</name>
</gene>
<dbReference type="Gene3D" id="2.40.128.110">
    <property type="entry name" value="Lipid/polyisoprenoid-binding, YceI-like"/>
    <property type="match status" value="1"/>
</dbReference>
<dbReference type="EMBL" id="CP013002">
    <property type="protein sequence ID" value="ALL12667.1"/>
    <property type="molecule type" value="Genomic_DNA"/>
</dbReference>
<dbReference type="KEGG" id="chq:AQ619_04475"/>
<keyword evidence="1" id="KW-0732">Signal</keyword>
<accession>A0A0P0NX96</accession>
<dbReference type="InterPro" id="IPR036761">
    <property type="entry name" value="TTHA0802/YceI-like_sf"/>
</dbReference>
<dbReference type="OrthoDB" id="9811006at2"/>
<dbReference type="RefSeq" id="WP_062144830.1">
    <property type="nucleotide sequence ID" value="NZ_CP013002.1"/>
</dbReference>
<dbReference type="Proteomes" id="UP000056905">
    <property type="component" value="Chromosome"/>
</dbReference>
<dbReference type="PANTHER" id="PTHR34406">
    <property type="entry name" value="PROTEIN YCEI"/>
    <property type="match status" value="1"/>
</dbReference>
<feature type="chain" id="PRO_5006052503" description="Lipid/polyisoprenoid-binding YceI-like domain-containing protein" evidence="1">
    <location>
        <begin position="22"/>
        <end position="224"/>
    </location>
</feature>